<dbReference type="Pfam" id="PF01464">
    <property type="entry name" value="SLT"/>
    <property type="match status" value="1"/>
</dbReference>
<dbReference type="InterPro" id="IPR036779">
    <property type="entry name" value="LysM_dom_sf"/>
</dbReference>
<evidence type="ECO:0000259" key="4">
    <source>
        <dbReference type="PROSITE" id="PS51782"/>
    </source>
</evidence>
<name>A0A6N4DX08_9GAMM</name>
<dbReference type="InterPro" id="IPR023346">
    <property type="entry name" value="Lysozyme-like_dom_sf"/>
</dbReference>
<dbReference type="Pfam" id="PF01476">
    <property type="entry name" value="LysM"/>
    <property type="match status" value="3"/>
</dbReference>
<dbReference type="InterPro" id="IPR008258">
    <property type="entry name" value="Transglycosylase_SLT_dom_1"/>
</dbReference>
<evidence type="ECO:0000313" key="6">
    <source>
        <dbReference type="Proteomes" id="UP000250928"/>
    </source>
</evidence>
<dbReference type="Gene3D" id="3.10.350.10">
    <property type="entry name" value="LysM domain"/>
    <property type="match status" value="3"/>
</dbReference>
<dbReference type="PANTHER" id="PTHR33734:SF22">
    <property type="entry name" value="MEMBRANE-BOUND LYTIC MUREIN TRANSGLYCOSYLASE D"/>
    <property type="match status" value="1"/>
</dbReference>
<dbReference type="SMART" id="SM00257">
    <property type="entry name" value="LysM"/>
    <property type="match status" value="3"/>
</dbReference>
<dbReference type="SUPFAM" id="SSF54106">
    <property type="entry name" value="LysM domain"/>
    <property type="match status" value="3"/>
</dbReference>
<organism evidence="5 6">
    <name type="scientific">Candidatus Sedimenticola endophacoides</name>
    <dbReference type="NCBI Taxonomy" id="2548426"/>
    <lineage>
        <taxon>Bacteria</taxon>
        <taxon>Pseudomonadati</taxon>
        <taxon>Pseudomonadota</taxon>
        <taxon>Gammaproteobacteria</taxon>
        <taxon>Chromatiales</taxon>
        <taxon>Sedimenticolaceae</taxon>
        <taxon>Sedimenticola</taxon>
    </lineage>
</organism>
<feature type="domain" description="LysM" evidence="4">
    <location>
        <begin position="428"/>
        <end position="472"/>
    </location>
</feature>
<dbReference type="InterPro" id="IPR000189">
    <property type="entry name" value="Transglyc_AS"/>
</dbReference>
<dbReference type="PROSITE" id="PS51782">
    <property type="entry name" value="LYSM"/>
    <property type="match status" value="3"/>
</dbReference>
<dbReference type="PANTHER" id="PTHR33734">
    <property type="entry name" value="LYSM DOMAIN-CONTAINING GPI-ANCHORED PROTEIN 2"/>
    <property type="match status" value="1"/>
</dbReference>
<dbReference type="SUPFAM" id="SSF53955">
    <property type="entry name" value="Lysozyme-like"/>
    <property type="match status" value="1"/>
</dbReference>
<keyword evidence="3" id="KW-0732">Signal</keyword>
<dbReference type="CDD" id="cd16894">
    <property type="entry name" value="MltD-like"/>
    <property type="match status" value="1"/>
</dbReference>
<dbReference type="Proteomes" id="UP000250928">
    <property type="component" value="Unassembled WGS sequence"/>
</dbReference>
<sequence>MRLLQQTLLCLALGSVLGLSGCNSLPSGQRTPDADAHPAGTESSGATPSATPTKRVTDRQAPTAAKPPLKQVGTQPTPPGDLWQRVRDGFAMRTRNNPRIERERERFLRHPEYLERIRDRAAPYLHHIVTETERRGMPLELTLLPVVESAFQPFAYSPGRAAGIWQFIPSTGKEYGLKQNWWYDGRRDIIQATDAALDYLQASAEQFDGDWELALAAYNAGAGTVGRAIKRNERQGKPLDYWSLKLPRETQRYVPKLLAVAQIVADPEAHGVDLPKIEDRPVFTSVDIGSQLDLALAAEMAGITIEELYRLNPGFNRWATAPGGPHRLNLPLERVEAFKAALAGLPDEQRLTWKRYRIRNGDTLGGIAARHHTTVALLKEVNKIPGNAIRAGKHLLIPIAAKNLKQYALSAPQRQKRLQEQGDTGNKRIHTVRGGDSLWSIARRYAVNHKALARWNGIAPGDTLRIGQRLVVRGAAQQPAAAIATAPAQSRTRLRYTVRRGDSLARIAERFKVTVNELRQWNDFNSKYLQPGQVIRLYVDVTEQASL</sequence>
<comment type="similarity">
    <text evidence="1">Belongs to the transglycosylase Slt family.</text>
</comment>
<evidence type="ECO:0000313" key="5">
    <source>
        <dbReference type="EMBL" id="PUE02182.1"/>
    </source>
</evidence>
<protein>
    <submittedName>
        <fullName evidence="5">Lytic transglycosylase</fullName>
    </submittedName>
</protein>
<evidence type="ECO:0000256" key="2">
    <source>
        <dbReference type="SAM" id="MobiDB-lite"/>
    </source>
</evidence>
<feature type="chain" id="PRO_5027055777" evidence="3">
    <location>
        <begin position="22"/>
        <end position="547"/>
    </location>
</feature>
<gene>
    <name evidence="5" type="ORF">C3L24_06645</name>
</gene>
<dbReference type="PROSITE" id="PS00922">
    <property type="entry name" value="TRANSGLYCOSYLASE"/>
    <property type="match status" value="1"/>
</dbReference>
<dbReference type="GO" id="GO:0016020">
    <property type="term" value="C:membrane"/>
    <property type="evidence" value="ECO:0007669"/>
    <property type="project" value="InterPro"/>
</dbReference>
<feature type="compositionally biased region" description="Polar residues" evidence="2">
    <location>
        <begin position="41"/>
        <end position="54"/>
    </location>
</feature>
<dbReference type="EMBL" id="PQCO01000185">
    <property type="protein sequence ID" value="PUE02182.1"/>
    <property type="molecule type" value="Genomic_DNA"/>
</dbReference>
<evidence type="ECO:0000256" key="1">
    <source>
        <dbReference type="ARBA" id="ARBA00007734"/>
    </source>
</evidence>
<comment type="caution">
    <text evidence="5">The sequence shown here is derived from an EMBL/GenBank/DDBJ whole genome shotgun (WGS) entry which is preliminary data.</text>
</comment>
<dbReference type="AlphaFoldDB" id="A0A6N4DX08"/>
<evidence type="ECO:0000256" key="3">
    <source>
        <dbReference type="SAM" id="SignalP"/>
    </source>
</evidence>
<dbReference type="GO" id="GO:0000270">
    <property type="term" value="P:peptidoglycan metabolic process"/>
    <property type="evidence" value="ECO:0007669"/>
    <property type="project" value="InterPro"/>
</dbReference>
<dbReference type="CDD" id="cd00118">
    <property type="entry name" value="LysM"/>
    <property type="match status" value="3"/>
</dbReference>
<feature type="domain" description="LysM" evidence="4">
    <location>
        <begin position="354"/>
        <end position="397"/>
    </location>
</feature>
<dbReference type="InterPro" id="IPR018392">
    <property type="entry name" value="LysM"/>
</dbReference>
<dbReference type="Gene3D" id="1.10.530.10">
    <property type="match status" value="1"/>
</dbReference>
<dbReference type="PROSITE" id="PS51257">
    <property type="entry name" value="PROKAR_LIPOPROTEIN"/>
    <property type="match status" value="1"/>
</dbReference>
<reference evidence="5 6" key="1">
    <citation type="submission" date="2018-01" db="EMBL/GenBank/DDBJ databases">
        <title>Novel co-symbiosis in the lucinid bivalve Phacoides pectinatus.</title>
        <authorList>
            <person name="Lim S.J."/>
            <person name="Davis B.G."/>
            <person name="Gill D.E."/>
            <person name="Engel A.S."/>
            <person name="Anderson L.C."/>
            <person name="Campbell B.J."/>
        </authorList>
    </citation>
    <scope>NUCLEOTIDE SEQUENCE [LARGE SCALE GENOMIC DNA]</scope>
    <source>
        <strain evidence="5">N3_P5</strain>
    </source>
</reference>
<feature type="region of interest" description="Disordered" evidence="2">
    <location>
        <begin position="27"/>
        <end position="84"/>
    </location>
</feature>
<dbReference type="GO" id="GO:0008932">
    <property type="term" value="F:lytic endotransglycosylase activity"/>
    <property type="evidence" value="ECO:0007669"/>
    <property type="project" value="TreeGrafter"/>
</dbReference>
<feature type="signal peptide" evidence="3">
    <location>
        <begin position="1"/>
        <end position="21"/>
    </location>
</feature>
<feature type="domain" description="LysM" evidence="4">
    <location>
        <begin position="494"/>
        <end position="537"/>
    </location>
</feature>
<proteinExistence type="inferred from homology"/>
<accession>A0A6N4DX08</accession>